<dbReference type="AlphaFoldDB" id="D6PBW9"/>
<dbReference type="EMBL" id="GU942971">
    <property type="protein sequence ID" value="ADD93220.1"/>
    <property type="molecule type" value="Genomic_DNA"/>
</dbReference>
<feature type="transmembrane region" description="Helical" evidence="1">
    <location>
        <begin position="7"/>
        <end position="24"/>
    </location>
</feature>
<reference evidence="2" key="1">
    <citation type="journal article" date="2010" name="ISME J.">
        <title>Metagenome of the Mediterranean deep chlorophyll maximum studied by direct and fosmid library 454 pyrosequencing.</title>
        <authorList>
            <person name="Ghai R."/>
            <person name="Martin-Cuadrado A.B."/>
            <person name="Molto A.G."/>
            <person name="Heredia I.G."/>
            <person name="Cabrera R."/>
            <person name="Martin J."/>
            <person name="Verdu M."/>
            <person name="Deschamps P."/>
            <person name="Moreira D."/>
            <person name="Lopez-Garcia P."/>
            <person name="Mira A."/>
            <person name="Rodriguez-Valera F."/>
        </authorList>
    </citation>
    <scope>NUCLEOTIDE SEQUENCE</scope>
</reference>
<sequence length="188" mass="20556">MEKYIRITAGIIGSILLIISLVGMNNELVDSDSVDTMLPPCTVDDGMPWPGDEEVTCYWGMSVEIVEIPAEAIAADVVVDISWAKDGVWIGIAKADQIENCELKNDYYECAKNSVTLIEGGDTSDGEIQWTPEPGEYRFVAGGEDSQSLQQFSVDWEYEATLKSGVTTPLLLIGIGLLSYSIFRGTLF</sequence>
<accession>D6PBW9</accession>
<keyword evidence="1" id="KW-0812">Transmembrane</keyword>
<name>D6PBW9_9ARCH</name>
<keyword evidence="1" id="KW-0472">Membrane</keyword>
<proteinExistence type="predicted"/>
<protein>
    <submittedName>
        <fullName evidence="2">Uncharacterized protein</fullName>
    </submittedName>
</protein>
<keyword evidence="1" id="KW-1133">Transmembrane helix</keyword>
<evidence type="ECO:0000256" key="1">
    <source>
        <dbReference type="SAM" id="Phobius"/>
    </source>
</evidence>
<organism evidence="2">
    <name type="scientific">uncultured archaeon MedDCM-OCT-S08-C37</name>
    <dbReference type="NCBI Taxonomy" id="743097"/>
    <lineage>
        <taxon>Archaea</taxon>
        <taxon>environmental samples</taxon>
    </lineage>
</organism>
<feature type="transmembrane region" description="Helical" evidence="1">
    <location>
        <begin position="166"/>
        <end position="183"/>
    </location>
</feature>
<evidence type="ECO:0000313" key="2">
    <source>
        <dbReference type="EMBL" id="ADD93220.1"/>
    </source>
</evidence>